<organism evidence="2 3">
    <name type="scientific">Botryotinia fuckeliana (strain T4)</name>
    <name type="common">Noble rot fungus</name>
    <name type="synonym">Botrytis cinerea</name>
    <dbReference type="NCBI Taxonomy" id="999810"/>
    <lineage>
        <taxon>Eukaryota</taxon>
        <taxon>Fungi</taxon>
        <taxon>Dikarya</taxon>
        <taxon>Ascomycota</taxon>
        <taxon>Pezizomycotina</taxon>
        <taxon>Leotiomycetes</taxon>
        <taxon>Helotiales</taxon>
        <taxon>Sclerotiniaceae</taxon>
        <taxon>Botrytis</taxon>
    </lineage>
</organism>
<dbReference type="Proteomes" id="UP000008177">
    <property type="component" value="Unplaced contigs"/>
</dbReference>
<accession>G2XQQ3</accession>
<dbReference type="EMBL" id="FQ790252">
    <property type="protein sequence ID" value="CCD43158.1"/>
    <property type="molecule type" value="Genomic_DNA"/>
</dbReference>
<reference evidence="3" key="1">
    <citation type="journal article" date="2011" name="PLoS Genet.">
        <title>Genomic analysis of the necrotrophic fungal pathogens Sclerotinia sclerotiorum and Botrytis cinerea.</title>
        <authorList>
            <person name="Amselem J."/>
            <person name="Cuomo C.A."/>
            <person name="van Kan J.A."/>
            <person name="Viaud M."/>
            <person name="Benito E.P."/>
            <person name="Couloux A."/>
            <person name="Coutinho P.M."/>
            <person name="de Vries R.P."/>
            <person name="Dyer P.S."/>
            <person name="Fillinger S."/>
            <person name="Fournier E."/>
            <person name="Gout L."/>
            <person name="Hahn M."/>
            <person name="Kohn L."/>
            <person name="Lapalu N."/>
            <person name="Plummer K.M."/>
            <person name="Pradier J.M."/>
            <person name="Quevillon E."/>
            <person name="Sharon A."/>
            <person name="Simon A."/>
            <person name="ten Have A."/>
            <person name="Tudzynski B."/>
            <person name="Tudzynski P."/>
            <person name="Wincker P."/>
            <person name="Andrew M."/>
            <person name="Anthouard V."/>
            <person name="Beever R.E."/>
            <person name="Beffa R."/>
            <person name="Benoit I."/>
            <person name="Bouzid O."/>
            <person name="Brault B."/>
            <person name="Chen Z."/>
            <person name="Choquer M."/>
            <person name="Collemare J."/>
            <person name="Cotton P."/>
            <person name="Danchin E.G."/>
            <person name="Da Silva C."/>
            <person name="Gautier A."/>
            <person name="Giraud C."/>
            <person name="Giraud T."/>
            <person name="Gonzalez C."/>
            <person name="Grossetete S."/>
            <person name="Guldener U."/>
            <person name="Henrissat B."/>
            <person name="Howlett B.J."/>
            <person name="Kodira C."/>
            <person name="Kretschmer M."/>
            <person name="Lappartient A."/>
            <person name="Leroch M."/>
            <person name="Levis C."/>
            <person name="Mauceli E."/>
            <person name="Neuveglise C."/>
            <person name="Oeser B."/>
            <person name="Pearson M."/>
            <person name="Poulain J."/>
            <person name="Poussereau N."/>
            <person name="Quesneville H."/>
            <person name="Rascle C."/>
            <person name="Schumacher J."/>
            <person name="Segurens B."/>
            <person name="Sexton A."/>
            <person name="Silva E."/>
            <person name="Sirven C."/>
            <person name="Soanes D.M."/>
            <person name="Talbot N.J."/>
            <person name="Templeton M."/>
            <person name="Yandava C."/>
            <person name="Yarden O."/>
            <person name="Zeng Q."/>
            <person name="Rollins J.A."/>
            <person name="Lebrun M.H."/>
            <person name="Dickman M."/>
        </authorList>
    </citation>
    <scope>NUCLEOTIDE SEQUENCE [LARGE SCALE GENOMIC DNA]</scope>
    <source>
        <strain evidence="3">T4</strain>
    </source>
</reference>
<feature type="region of interest" description="Disordered" evidence="1">
    <location>
        <begin position="1"/>
        <end position="33"/>
    </location>
</feature>
<feature type="compositionally biased region" description="Polar residues" evidence="1">
    <location>
        <begin position="19"/>
        <end position="31"/>
    </location>
</feature>
<evidence type="ECO:0000256" key="1">
    <source>
        <dbReference type="SAM" id="MobiDB-lite"/>
    </source>
</evidence>
<dbReference type="InParanoid" id="G2XQQ3"/>
<proteinExistence type="predicted"/>
<sequence length="47" mass="5116">MSECVSAYPSLPSARARTKSQSQSQSHNHTITHPDCNFIISKSVGLL</sequence>
<dbReference type="AlphaFoldDB" id="G2XQQ3"/>
<evidence type="ECO:0000313" key="2">
    <source>
        <dbReference type="EMBL" id="CCD43158.1"/>
    </source>
</evidence>
<gene>
    <name evidence="2" type="ORF">BofuT4_P069980.1</name>
</gene>
<evidence type="ECO:0000313" key="3">
    <source>
        <dbReference type="Proteomes" id="UP000008177"/>
    </source>
</evidence>
<dbReference type="HOGENOM" id="CLU_3175290_0_0_1"/>
<name>G2XQQ3_BOTF4</name>
<protein>
    <submittedName>
        <fullName evidence="2">Uncharacterized protein</fullName>
    </submittedName>
</protein>